<dbReference type="GO" id="GO:0045444">
    <property type="term" value="P:fat cell differentiation"/>
    <property type="evidence" value="ECO:0007669"/>
    <property type="project" value="Ensembl"/>
</dbReference>
<dbReference type="Pfam" id="PF07719">
    <property type="entry name" value="TPR_2"/>
    <property type="match status" value="1"/>
</dbReference>
<dbReference type="GO" id="GO:0071539">
    <property type="term" value="P:protein localization to centrosome"/>
    <property type="evidence" value="ECO:0007669"/>
    <property type="project" value="Ensembl"/>
</dbReference>
<dbReference type="GO" id="GO:0034452">
    <property type="term" value="F:dynactin binding"/>
    <property type="evidence" value="ECO:0007669"/>
    <property type="project" value="Ensembl"/>
</dbReference>
<dbReference type="Pfam" id="PF13414">
    <property type="entry name" value="TPR_11"/>
    <property type="match status" value="1"/>
</dbReference>
<dbReference type="GO" id="GO:0032391">
    <property type="term" value="C:photoreceptor connecting cilium"/>
    <property type="evidence" value="ECO:0007669"/>
    <property type="project" value="Ensembl"/>
</dbReference>
<comment type="similarity">
    <text evidence="3">Belongs to the BBS4 family.</text>
</comment>
<dbReference type="GO" id="GO:0000242">
    <property type="term" value="C:pericentriolar material"/>
    <property type="evidence" value="ECO:0007669"/>
    <property type="project" value="Ensembl"/>
</dbReference>
<dbReference type="GO" id="GO:0045494">
    <property type="term" value="P:photoreceptor cell maintenance"/>
    <property type="evidence" value="ECO:0007669"/>
    <property type="project" value="Ensembl"/>
</dbReference>
<dbReference type="GO" id="GO:0005634">
    <property type="term" value="C:nucleus"/>
    <property type="evidence" value="ECO:0007669"/>
    <property type="project" value="GOC"/>
</dbReference>
<dbReference type="GO" id="GO:0034454">
    <property type="term" value="P:microtubule anchoring at centrosome"/>
    <property type="evidence" value="ECO:0007669"/>
    <property type="project" value="Ensembl"/>
</dbReference>
<evidence type="ECO:0000313" key="7">
    <source>
        <dbReference type="Proteomes" id="UP000694544"/>
    </source>
</evidence>
<dbReference type="GO" id="GO:0060296">
    <property type="term" value="P:regulation of cilium beat frequency involved in ciliary motility"/>
    <property type="evidence" value="ECO:0007669"/>
    <property type="project" value="Ensembl"/>
</dbReference>
<dbReference type="GO" id="GO:0031514">
    <property type="term" value="C:motile cilium"/>
    <property type="evidence" value="ECO:0007669"/>
    <property type="project" value="Ensembl"/>
</dbReference>
<dbReference type="FunFam" id="1.25.40.10:FF:000265">
    <property type="entry name" value="Bardet-Biedl syndrome 4 (Human)"/>
    <property type="match status" value="1"/>
</dbReference>
<dbReference type="GO" id="GO:0035176">
    <property type="term" value="P:social behavior"/>
    <property type="evidence" value="ECO:0007669"/>
    <property type="project" value="Ensembl"/>
</dbReference>
<feature type="repeat" description="TPR" evidence="4">
    <location>
        <begin position="313"/>
        <end position="346"/>
    </location>
</feature>
<evidence type="ECO:0000256" key="5">
    <source>
        <dbReference type="SAM" id="MobiDB-lite"/>
    </source>
</evidence>
<evidence type="ECO:0000256" key="2">
    <source>
        <dbReference type="ARBA" id="ARBA00022803"/>
    </source>
</evidence>
<dbReference type="PROSITE" id="PS50005">
    <property type="entry name" value="TPR"/>
    <property type="match status" value="4"/>
</dbReference>
<dbReference type="GO" id="GO:0010467">
    <property type="term" value="P:gene expression"/>
    <property type="evidence" value="ECO:0007669"/>
    <property type="project" value="Ensembl"/>
</dbReference>
<dbReference type="GO" id="GO:0021756">
    <property type="term" value="P:striatum development"/>
    <property type="evidence" value="ECO:0007669"/>
    <property type="project" value="Ensembl"/>
</dbReference>
<dbReference type="GO" id="GO:0001917">
    <property type="term" value="C:photoreceptor inner segment"/>
    <property type="evidence" value="ECO:0007669"/>
    <property type="project" value="Ensembl"/>
</dbReference>
<accession>A0A8C6CXY2</accession>
<dbReference type="PROSITE" id="PS50293">
    <property type="entry name" value="TPR_REGION"/>
    <property type="match status" value="1"/>
</dbReference>
<dbReference type="Gene3D" id="1.25.40.10">
    <property type="entry name" value="Tetratricopeptide repeat domain"/>
    <property type="match status" value="2"/>
</dbReference>
<dbReference type="Proteomes" id="UP000694544">
    <property type="component" value="Unplaced"/>
</dbReference>
<evidence type="ECO:0000256" key="3">
    <source>
        <dbReference type="ARBA" id="ARBA00023778"/>
    </source>
</evidence>
<dbReference type="GO" id="GO:0040018">
    <property type="term" value="P:positive regulation of multicellular organism growth"/>
    <property type="evidence" value="ECO:0007669"/>
    <property type="project" value="Ensembl"/>
</dbReference>
<feature type="region of interest" description="Disordered" evidence="5">
    <location>
        <begin position="1"/>
        <end position="21"/>
    </location>
</feature>
<dbReference type="GO" id="GO:0051457">
    <property type="term" value="P:maintenance of protein location in nucleus"/>
    <property type="evidence" value="ECO:0007669"/>
    <property type="project" value="Ensembl"/>
</dbReference>
<dbReference type="Ensembl" id="ENSMMST00000007301.1">
    <property type="protein sequence ID" value="ENSMMSP00000006628.1"/>
    <property type="gene ID" value="ENSMMSG00000005019.1"/>
</dbReference>
<evidence type="ECO:0000313" key="6">
    <source>
        <dbReference type="Ensembl" id="ENSMMSP00000006628.1"/>
    </source>
</evidence>
<dbReference type="GO" id="GO:0021766">
    <property type="term" value="P:hippocampus development"/>
    <property type="evidence" value="ECO:0007669"/>
    <property type="project" value="Ensembl"/>
</dbReference>
<dbReference type="GO" id="GO:0038108">
    <property type="term" value="P:negative regulation of appetite by leptin-mediated signaling pathway"/>
    <property type="evidence" value="ECO:0007669"/>
    <property type="project" value="Ensembl"/>
</dbReference>
<dbReference type="GO" id="GO:1903546">
    <property type="term" value="P:protein localization to photoreceptor outer segment"/>
    <property type="evidence" value="ECO:0007669"/>
    <property type="project" value="Ensembl"/>
</dbReference>
<dbReference type="GeneTree" id="ENSGT00940000158166"/>
<feature type="compositionally biased region" description="Polar residues" evidence="5">
    <location>
        <begin position="8"/>
        <end position="18"/>
    </location>
</feature>
<dbReference type="GO" id="GO:0003085">
    <property type="term" value="P:negative regulation of systemic arterial blood pressure"/>
    <property type="evidence" value="ECO:0007669"/>
    <property type="project" value="Ensembl"/>
</dbReference>
<sequence length="494" mass="55526">MAEEKLSTKTQLPVSAESQKPRLKEAPEFPILEKQNWLIHLYYIQKDYEACKAVIQEQLQETQGLCEYAIYVQALIFRLEGNIQQSLRHFQMCAVLSPQCADNLKQVARSEICHNLGVCYMYLKQFDKAQDQLHNALHLNRNDLTYIMLGKIFLLKGDLDKAIEIYKKAVEFSPENTELLTALGLLYLQLGIYQKAFEHLGNTLTYDPTNYKAILAASSMMQTHGDFDVALTKYKIIACAVLESPPLWNNIGMCFFGKKKYVAAISCLKRANYLAPLDWKILYNLGLVHLTMQQYASAFHFLSAAINFQPKMGELYMLLAVALTNLEDTENAKRAYEEAVRLDKCNPLVNLNYAVLLYNQGEKRDALAQYQEMEKKVNLLKCSSSLEFDPEMVEVAQKLGAALQVGEALVWTKPVKDPKSKHQPASTSKATCFQQPLGSNQALGQAMSSAATYRKLPSGAVGTSQLTKPPSLPLEPEPTVEAQPTEASAQTREK</sequence>
<dbReference type="GO" id="GO:0021591">
    <property type="term" value="P:ventricular system development"/>
    <property type="evidence" value="ECO:0007669"/>
    <property type="project" value="Ensembl"/>
</dbReference>
<dbReference type="GO" id="GO:0048487">
    <property type="term" value="F:beta-tubulin binding"/>
    <property type="evidence" value="ECO:0007669"/>
    <property type="project" value="Ensembl"/>
</dbReference>
<keyword evidence="1" id="KW-0677">Repeat</keyword>
<dbReference type="GO" id="GO:0030674">
    <property type="term" value="F:protein-macromolecule adaptor activity"/>
    <property type="evidence" value="ECO:0007669"/>
    <property type="project" value="Ensembl"/>
</dbReference>
<dbReference type="GO" id="GO:0016055">
    <property type="term" value="P:Wnt signaling pathway"/>
    <property type="evidence" value="ECO:0007669"/>
    <property type="project" value="Ensembl"/>
</dbReference>
<feature type="repeat" description="TPR" evidence="4">
    <location>
        <begin position="279"/>
        <end position="312"/>
    </location>
</feature>
<organism evidence="6 7">
    <name type="scientific">Moschus moschiferus</name>
    <name type="common">Siberian musk deer</name>
    <name type="synonym">Moschus sibiricus</name>
    <dbReference type="NCBI Taxonomy" id="68415"/>
    <lineage>
        <taxon>Eukaryota</taxon>
        <taxon>Metazoa</taxon>
        <taxon>Chordata</taxon>
        <taxon>Craniata</taxon>
        <taxon>Vertebrata</taxon>
        <taxon>Euteleostomi</taxon>
        <taxon>Mammalia</taxon>
        <taxon>Eutheria</taxon>
        <taxon>Laurasiatheria</taxon>
        <taxon>Artiodactyla</taxon>
        <taxon>Ruminantia</taxon>
        <taxon>Pecora</taxon>
        <taxon>Moschidae</taxon>
        <taxon>Moschus</taxon>
    </lineage>
</organism>
<keyword evidence="7" id="KW-1185">Reference proteome</keyword>
<protein>
    <submittedName>
        <fullName evidence="6">Bardet-Biedl syndrome 4</fullName>
    </submittedName>
</protein>
<dbReference type="GO" id="GO:0060170">
    <property type="term" value="C:ciliary membrane"/>
    <property type="evidence" value="ECO:0007669"/>
    <property type="project" value="Ensembl"/>
</dbReference>
<dbReference type="AlphaFoldDB" id="A0A8C6CXY2"/>
<dbReference type="GO" id="GO:0034451">
    <property type="term" value="C:centriolar satellite"/>
    <property type="evidence" value="ECO:0007669"/>
    <property type="project" value="Ensembl"/>
</dbReference>
<dbReference type="SUPFAM" id="SSF48452">
    <property type="entry name" value="TPR-like"/>
    <property type="match status" value="1"/>
</dbReference>
<dbReference type="InterPro" id="IPR011990">
    <property type="entry name" value="TPR-like_helical_dom_sf"/>
</dbReference>
<dbReference type="InterPro" id="IPR019734">
    <property type="entry name" value="TPR_rpt"/>
</dbReference>
<gene>
    <name evidence="6" type="primary">BBS4</name>
</gene>
<dbReference type="GO" id="GO:0061629">
    <property type="term" value="F:RNA polymerase II-specific DNA-binding transcription factor binding"/>
    <property type="evidence" value="ECO:0007669"/>
    <property type="project" value="Ensembl"/>
</dbReference>
<dbReference type="GO" id="GO:0000281">
    <property type="term" value="P:mitotic cytokinesis"/>
    <property type="evidence" value="ECO:0007669"/>
    <property type="project" value="Ensembl"/>
</dbReference>
<dbReference type="GO" id="GO:0001764">
    <property type="term" value="P:neuron migration"/>
    <property type="evidence" value="ECO:0007669"/>
    <property type="project" value="Ensembl"/>
</dbReference>
<dbReference type="GO" id="GO:0001782">
    <property type="term" value="P:B cell homeostasis"/>
    <property type="evidence" value="ECO:0007669"/>
    <property type="project" value="Ensembl"/>
</dbReference>
<keyword evidence="2 4" id="KW-0802">TPR repeat</keyword>
<dbReference type="GO" id="GO:0005814">
    <property type="term" value="C:centriole"/>
    <property type="evidence" value="ECO:0007669"/>
    <property type="project" value="Ensembl"/>
</dbReference>
<proteinExistence type="inferred from homology"/>
<dbReference type="GO" id="GO:0034464">
    <property type="term" value="C:BBSome"/>
    <property type="evidence" value="ECO:0007669"/>
    <property type="project" value="Ensembl"/>
</dbReference>
<dbReference type="GO" id="GO:1902855">
    <property type="term" value="P:regulation of non-motile cilium assembly"/>
    <property type="evidence" value="ECO:0007669"/>
    <property type="project" value="Ensembl"/>
</dbReference>
<reference evidence="6" key="1">
    <citation type="submission" date="2025-08" db="UniProtKB">
        <authorList>
            <consortium name="Ensembl"/>
        </authorList>
    </citation>
    <scope>IDENTIFICATION</scope>
</reference>
<dbReference type="GO" id="GO:0032465">
    <property type="term" value="P:regulation of cytokinesis"/>
    <property type="evidence" value="ECO:0007669"/>
    <property type="project" value="Ensembl"/>
</dbReference>
<dbReference type="GO" id="GO:0045724">
    <property type="term" value="P:positive regulation of cilium assembly"/>
    <property type="evidence" value="ECO:0007669"/>
    <property type="project" value="Ensembl"/>
</dbReference>
<reference evidence="6" key="2">
    <citation type="submission" date="2025-09" db="UniProtKB">
        <authorList>
            <consortium name="Ensembl"/>
        </authorList>
    </citation>
    <scope>IDENTIFICATION</scope>
</reference>
<dbReference type="FunFam" id="1.25.40.10:FF:000234">
    <property type="entry name" value="Bardet-Biedl syndrome 4 (Human)"/>
    <property type="match status" value="1"/>
</dbReference>
<dbReference type="GO" id="GO:0030534">
    <property type="term" value="P:adult behavior"/>
    <property type="evidence" value="ECO:0007669"/>
    <property type="project" value="Ensembl"/>
</dbReference>
<dbReference type="GO" id="GO:0019216">
    <property type="term" value="P:regulation of lipid metabolic process"/>
    <property type="evidence" value="ECO:0007669"/>
    <property type="project" value="Ensembl"/>
</dbReference>
<dbReference type="GO" id="GO:0030837">
    <property type="term" value="P:negative regulation of actin filament polymerization"/>
    <property type="evidence" value="ECO:0007669"/>
    <property type="project" value="Ensembl"/>
</dbReference>
<dbReference type="GO" id="GO:0048854">
    <property type="term" value="P:brain morphogenesis"/>
    <property type="evidence" value="ECO:0007669"/>
    <property type="project" value="Ensembl"/>
</dbReference>
<dbReference type="SMART" id="SM00028">
    <property type="entry name" value="TPR"/>
    <property type="match status" value="7"/>
</dbReference>
<dbReference type="InterPro" id="IPR013105">
    <property type="entry name" value="TPR_2"/>
</dbReference>
<dbReference type="Pfam" id="PF13181">
    <property type="entry name" value="TPR_8"/>
    <property type="match status" value="3"/>
</dbReference>
<name>A0A8C6CXY2_MOSMO</name>
<feature type="repeat" description="TPR" evidence="4">
    <location>
        <begin position="143"/>
        <end position="176"/>
    </location>
</feature>
<feature type="compositionally biased region" description="Polar residues" evidence="5">
    <location>
        <begin position="485"/>
        <end position="494"/>
    </location>
</feature>
<dbReference type="GO" id="GO:0120316">
    <property type="term" value="P:sperm flagellum assembly"/>
    <property type="evidence" value="ECO:0007669"/>
    <property type="project" value="Ensembl"/>
</dbReference>
<dbReference type="GO" id="GO:0046548">
    <property type="term" value="P:retinal rod cell development"/>
    <property type="evidence" value="ECO:0007669"/>
    <property type="project" value="Ensembl"/>
</dbReference>
<evidence type="ECO:0000256" key="4">
    <source>
        <dbReference type="PROSITE-ProRule" id="PRU00339"/>
    </source>
</evidence>
<dbReference type="GO" id="GO:0016358">
    <property type="term" value="P:dendrite development"/>
    <property type="evidence" value="ECO:0007669"/>
    <property type="project" value="Ensembl"/>
</dbReference>
<dbReference type="GO" id="GO:0051492">
    <property type="term" value="P:regulation of stress fiber assembly"/>
    <property type="evidence" value="ECO:0007669"/>
    <property type="project" value="Ensembl"/>
</dbReference>
<dbReference type="GO" id="GO:0001843">
    <property type="term" value="P:neural tube closure"/>
    <property type="evidence" value="ECO:0007669"/>
    <property type="project" value="Ensembl"/>
</dbReference>
<dbReference type="GO" id="GO:0007608">
    <property type="term" value="P:sensory perception of smell"/>
    <property type="evidence" value="ECO:0007669"/>
    <property type="project" value="Ensembl"/>
</dbReference>
<dbReference type="GO" id="GO:0001750">
    <property type="term" value="C:photoreceptor outer segment"/>
    <property type="evidence" value="ECO:0007669"/>
    <property type="project" value="Ensembl"/>
</dbReference>
<dbReference type="GO" id="GO:1905515">
    <property type="term" value="P:non-motile cilium assembly"/>
    <property type="evidence" value="ECO:0007669"/>
    <property type="project" value="Ensembl"/>
</dbReference>
<feature type="region of interest" description="Disordered" evidence="5">
    <location>
        <begin position="460"/>
        <end position="494"/>
    </location>
</feature>
<dbReference type="GO" id="GO:0060324">
    <property type="term" value="P:face development"/>
    <property type="evidence" value="ECO:0007669"/>
    <property type="project" value="Ensembl"/>
</dbReference>
<dbReference type="PANTHER" id="PTHR44186">
    <property type="match status" value="1"/>
</dbReference>
<dbReference type="GO" id="GO:0010629">
    <property type="term" value="P:negative regulation of gene expression"/>
    <property type="evidence" value="ECO:0007669"/>
    <property type="project" value="Ensembl"/>
</dbReference>
<evidence type="ECO:0000256" key="1">
    <source>
        <dbReference type="ARBA" id="ARBA00022737"/>
    </source>
</evidence>
<dbReference type="GO" id="GO:0060613">
    <property type="term" value="P:fat pad development"/>
    <property type="evidence" value="ECO:0007669"/>
    <property type="project" value="Ensembl"/>
</dbReference>
<dbReference type="GO" id="GO:0043014">
    <property type="term" value="F:alpha-tubulin binding"/>
    <property type="evidence" value="ECO:0007669"/>
    <property type="project" value="Ensembl"/>
</dbReference>
<dbReference type="GO" id="GO:0035845">
    <property type="term" value="P:photoreceptor cell outer segment organization"/>
    <property type="evidence" value="ECO:0007669"/>
    <property type="project" value="Ensembl"/>
</dbReference>
<dbReference type="GO" id="GO:0034101">
    <property type="term" value="P:erythrocyte homeostasis"/>
    <property type="evidence" value="ECO:0007669"/>
    <property type="project" value="Ensembl"/>
</dbReference>
<dbReference type="GO" id="GO:0007098">
    <property type="term" value="P:centrosome cycle"/>
    <property type="evidence" value="ECO:0007669"/>
    <property type="project" value="Ensembl"/>
</dbReference>
<dbReference type="GO" id="GO:0036064">
    <property type="term" value="C:ciliary basal body"/>
    <property type="evidence" value="ECO:0007669"/>
    <property type="project" value="Ensembl"/>
</dbReference>
<dbReference type="GO" id="GO:0021987">
    <property type="term" value="P:cerebral cortex development"/>
    <property type="evidence" value="ECO:0007669"/>
    <property type="project" value="Ensembl"/>
</dbReference>
<feature type="repeat" description="TPR" evidence="4">
    <location>
        <begin position="177"/>
        <end position="210"/>
    </location>
</feature>
<dbReference type="PANTHER" id="PTHR44186:SF1">
    <property type="entry name" value="BARDET-BIEDL SYNDROME 4 PROTEIN"/>
    <property type="match status" value="1"/>
</dbReference>